<protein>
    <submittedName>
        <fullName evidence="2">Uncharacterized protein</fullName>
    </submittedName>
</protein>
<evidence type="ECO:0000256" key="1">
    <source>
        <dbReference type="SAM" id="MobiDB-lite"/>
    </source>
</evidence>
<evidence type="ECO:0000313" key="3">
    <source>
        <dbReference type="Proteomes" id="UP000066284"/>
    </source>
</evidence>
<feature type="region of interest" description="Disordered" evidence="1">
    <location>
        <begin position="41"/>
        <end position="88"/>
    </location>
</feature>
<dbReference type="EMBL" id="LN885086">
    <property type="protein sequence ID" value="CUQ65130.1"/>
    <property type="molecule type" value="Genomic_DNA"/>
</dbReference>
<feature type="compositionally biased region" description="Basic and acidic residues" evidence="1">
    <location>
        <begin position="42"/>
        <end position="56"/>
    </location>
</feature>
<dbReference type="AlphaFoldDB" id="A0A0S4KPP6"/>
<sequence length="88" mass="9919">MEDRGATVAAIQHMIDVSTHLPAKHPRQSRSPALHTEAMTEAVRKETRPKVEKAVRNTDSAQKGLDEPERSDNNPVYMVLTDRVRTED</sequence>
<dbReference type="Proteomes" id="UP000066284">
    <property type="component" value="Chromosome 1"/>
</dbReference>
<evidence type="ECO:0000313" key="2">
    <source>
        <dbReference type="EMBL" id="CUQ65130.1"/>
    </source>
</evidence>
<keyword evidence="3" id="KW-1185">Reference proteome</keyword>
<accession>A0A0S4KPP6</accession>
<gene>
    <name evidence="2" type="ORF">NITINOP_0154</name>
</gene>
<name>A0A0S4KPP6_9BACT</name>
<reference evidence="3" key="1">
    <citation type="submission" date="2015-09" db="EMBL/GenBank/DDBJ databases">
        <authorList>
            <person name="Daims H."/>
        </authorList>
    </citation>
    <scope>NUCLEOTIDE SEQUENCE [LARGE SCALE GENOMIC DNA]</scope>
</reference>
<organism evidence="2 3">
    <name type="scientific">Candidatus Nitrospira inopinata</name>
    <dbReference type="NCBI Taxonomy" id="1715989"/>
    <lineage>
        <taxon>Bacteria</taxon>
        <taxon>Pseudomonadati</taxon>
        <taxon>Nitrospirota</taxon>
        <taxon>Nitrospiria</taxon>
        <taxon>Nitrospirales</taxon>
        <taxon>Nitrospiraceae</taxon>
        <taxon>Nitrospira</taxon>
    </lineage>
</organism>
<proteinExistence type="predicted"/>
<dbReference type="KEGG" id="nio:NITINOP_0154"/>